<protein>
    <submittedName>
        <fullName evidence="7">Putative dna mismatch repair protein msh5</fullName>
    </submittedName>
</protein>
<sequence length="733" mass="81933">MVGLRWCANVHELTLHKDEELRLPYQLEIRPASEFQEEVAKTKLINLDSLFDGRGADMRFIVPGDPAAFEETYVADEIGLTTRQGRLLKLSAWVDLDNITSVGCVGAVLTYLQRKRASEYLQDDAEAQWAYRVQNVEMFSLADSMQGSQIIQPESHPNAFNQGPATSGSKESLSVYGLFHHLARTPQGKTQLRQIFLRPSTDMNIIGARHDFVAIFSRPDNEASLKRMSKSFSKIKNVRPVMVQLHKGINTGTNKLGGFKSGVWATLLDFAFYAIDIRESFGEVSGAGTLPIVSQAMQAVDADQLRRIGSLINDVVDIDQSIEQHRTIVKHGVQDKLDSMKRTYDGLDNLLCYTAKVIQGTIPAGMEIQVNVVYFPQLGFHITLPLNPETGKPVYNGGNIRWETIFTTQTQSFFKDDRMREMDEEIGDLWSMICELEIEISHDLAQRVLAHEKLLIQASDVCGELDSLVALAQGAAQLKLSKPHMTEDNVISIVQGRSLQFHHTCQMIHSLLAVKVQKELNMRVKMGPYSYRIRLCQTQSAFMTDLQQMALALNLATHGAGLAVGVFQHLLSLGEECPKVIAATHFHEIFEQGFLGPHSRLEMAHMEVRIDKVKAAANEEVTYLYNLRTGPSSQSFGTNCAALNGISAPIIKRANLLAKLTRQGYDLVATCAGISRDEAEELEEAEHIARWFLGEDIVEWDDEEVLMKLEDVLGEGQEKEEEEGVRSVVEIDD</sequence>
<evidence type="ECO:0000313" key="8">
    <source>
        <dbReference type="Proteomes" id="UP000053317"/>
    </source>
</evidence>
<dbReference type="GO" id="GO:0030983">
    <property type="term" value="F:mismatched DNA binding"/>
    <property type="evidence" value="ECO:0007669"/>
    <property type="project" value="InterPro"/>
</dbReference>
<feature type="domain" description="DNA mismatch repair protein MutS core" evidence="5">
    <location>
        <begin position="170"/>
        <end position="504"/>
    </location>
</feature>
<dbReference type="PANTHER" id="PTHR11361:SF20">
    <property type="entry name" value="MUTS PROTEIN HOMOLOG 5"/>
    <property type="match status" value="1"/>
</dbReference>
<evidence type="ECO:0000259" key="5">
    <source>
        <dbReference type="SMART" id="SM00533"/>
    </source>
</evidence>
<dbReference type="EMBL" id="LCWF01000137">
    <property type="protein sequence ID" value="KKY17794.1"/>
    <property type="molecule type" value="Genomic_DNA"/>
</dbReference>
<organism evidence="7 8">
    <name type="scientific">Phaeomoniella chlamydospora</name>
    <name type="common">Phaeoacremonium chlamydosporum</name>
    <dbReference type="NCBI Taxonomy" id="158046"/>
    <lineage>
        <taxon>Eukaryota</taxon>
        <taxon>Fungi</taxon>
        <taxon>Dikarya</taxon>
        <taxon>Ascomycota</taxon>
        <taxon>Pezizomycotina</taxon>
        <taxon>Eurotiomycetes</taxon>
        <taxon>Chaetothyriomycetidae</taxon>
        <taxon>Phaeomoniellales</taxon>
        <taxon>Phaeomoniellaceae</taxon>
        <taxon>Phaeomoniella</taxon>
    </lineage>
</organism>
<dbReference type="InterPro" id="IPR000432">
    <property type="entry name" value="DNA_mismatch_repair_MutS_C"/>
</dbReference>
<accession>A0A0G2E505</accession>
<dbReference type="InterPro" id="IPR007696">
    <property type="entry name" value="DNA_mismatch_repair_MutS_core"/>
</dbReference>
<dbReference type="InterPro" id="IPR027417">
    <property type="entry name" value="P-loop_NTPase"/>
</dbReference>
<dbReference type="SMART" id="SM00534">
    <property type="entry name" value="MUTSac"/>
    <property type="match status" value="1"/>
</dbReference>
<evidence type="ECO:0000259" key="6">
    <source>
        <dbReference type="SMART" id="SM00534"/>
    </source>
</evidence>
<dbReference type="Gene3D" id="3.40.50.300">
    <property type="entry name" value="P-loop containing nucleotide triphosphate hydrolases"/>
    <property type="match status" value="1"/>
</dbReference>
<dbReference type="InterPro" id="IPR036187">
    <property type="entry name" value="DNA_mismatch_repair_MutS_sf"/>
</dbReference>
<evidence type="ECO:0000313" key="7">
    <source>
        <dbReference type="EMBL" id="KKY17794.1"/>
    </source>
</evidence>
<dbReference type="Gene3D" id="1.10.1420.10">
    <property type="match status" value="1"/>
</dbReference>
<keyword evidence="4" id="KW-0238">DNA-binding</keyword>
<dbReference type="Pfam" id="PF05192">
    <property type="entry name" value="MutS_III"/>
    <property type="match status" value="1"/>
</dbReference>
<dbReference type="OrthoDB" id="29596at2759"/>
<proteinExistence type="inferred from homology"/>
<comment type="caution">
    <text evidence="7">The sequence shown here is derived from an EMBL/GenBank/DDBJ whole genome shotgun (WGS) entry which is preliminary data.</text>
</comment>
<dbReference type="InterPro" id="IPR045076">
    <property type="entry name" value="MutS"/>
</dbReference>
<comment type="similarity">
    <text evidence="1">Belongs to the DNA mismatch repair MutS family.</text>
</comment>
<dbReference type="GO" id="GO:0051026">
    <property type="term" value="P:chiasma assembly"/>
    <property type="evidence" value="ECO:0007669"/>
    <property type="project" value="TreeGrafter"/>
</dbReference>
<keyword evidence="8" id="KW-1185">Reference proteome</keyword>
<evidence type="ECO:0000256" key="1">
    <source>
        <dbReference type="ARBA" id="ARBA00006271"/>
    </source>
</evidence>
<name>A0A0G2E505_PHACM</name>
<dbReference type="SMART" id="SM00533">
    <property type="entry name" value="MUTSd"/>
    <property type="match status" value="1"/>
</dbReference>
<dbReference type="PANTHER" id="PTHR11361">
    <property type="entry name" value="DNA MISMATCH REPAIR PROTEIN MUTS FAMILY MEMBER"/>
    <property type="match status" value="1"/>
</dbReference>
<dbReference type="GO" id="GO:0140664">
    <property type="term" value="F:ATP-dependent DNA damage sensor activity"/>
    <property type="evidence" value="ECO:0007669"/>
    <property type="project" value="InterPro"/>
</dbReference>
<dbReference type="AlphaFoldDB" id="A0A0G2E505"/>
<feature type="domain" description="DNA mismatch repair proteins mutS family" evidence="6">
    <location>
        <begin position="503"/>
        <end position="659"/>
    </location>
</feature>
<keyword evidence="3" id="KW-0067">ATP-binding</keyword>
<dbReference type="SUPFAM" id="SSF48334">
    <property type="entry name" value="DNA repair protein MutS, domain III"/>
    <property type="match status" value="1"/>
</dbReference>
<dbReference type="GO" id="GO:0005524">
    <property type="term" value="F:ATP binding"/>
    <property type="evidence" value="ECO:0007669"/>
    <property type="project" value="UniProtKB-KW"/>
</dbReference>
<reference evidence="7 8" key="2">
    <citation type="submission" date="2015-05" db="EMBL/GenBank/DDBJ databases">
        <authorList>
            <person name="Morales-Cruz A."/>
            <person name="Amrine K.C."/>
            <person name="Cantu D."/>
        </authorList>
    </citation>
    <scope>NUCLEOTIDE SEQUENCE [LARGE SCALE GENOMIC DNA]</scope>
    <source>
        <strain evidence="7">UCRPC4</strain>
    </source>
</reference>
<dbReference type="Pfam" id="PF00488">
    <property type="entry name" value="MutS_V"/>
    <property type="match status" value="1"/>
</dbReference>
<evidence type="ECO:0000256" key="2">
    <source>
        <dbReference type="ARBA" id="ARBA00022741"/>
    </source>
</evidence>
<reference evidence="7 8" key="1">
    <citation type="submission" date="2015-05" db="EMBL/GenBank/DDBJ databases">
        <title>Distinctive expansion of gene families associated with plant cell wall degradation and secondary metabolism in the genomes of grapevine trunk pathogens.</title>
        <authorList>
            <person name="Lawrence D.P."/>
            <person name="Travadon R."/>
            <person name="Rolshausen P.E."/>
            <person name="Baumgartner K."/>
        </authorList>
    </citation>
    <scope>NUCLEOTIDE SEQUENCE [LARGE SCALE GENOMIC DNA]</scope>
    <source>
        <strain evidence="7">UCRPC4</strain>
    </source>
</reference>
<dbReference type="GO" id="GO:0006298">
    <property type="term" value="P:mismatch repair"/>
    <property type="evidence" value="ECO:0007669"/>
    <property type="project" value="InterPro"/>
</dbReference>
<keyword evidence="2" id="KW-0547">Nucleotide-binding</keyword>
<evidence type="ECO:0000256" key="4">
    <source>
        <dbReference type="ARBA" id="ARBA00023125"/>
    </source>
</evidence>
<gene>
    <name evidence="7" type="ORF">UCRPC4_g05427</name>
</gene>
<dbReference type="GO" id="GO:0005634">
    <property type="term" value="C:nucleus"/>
    <property type="evidence" value="ECO:0007669"/>
    <property type="project" value="TreeGrafter"/>
</dbReference>
<dbReference type="Proteomes" id="UP000053317">
    <property type="component" value="Unassembled WGS sequence"/>
</dbReference>
<evidence type="ECO:0000256" key="3">
    <source>
        <dbReference type="ARBA" id="ARBA00022840"/>
    </source>
</evidence>